<dbReference type="AlphaFoldDB" id="A0A9W6LSX8"/>
<keyword evidence="7" id="KW-0012">Acyltransferase</keyword>
<evidence type="ECO:0000259" key="8">
    <source>
        <dbReference type="Pfam" id="PF13720"/>
    </source>
</evidence>
<evidence type="ECO:0000256" key="7">
    <source>
        <dbReference type="ARBA" id="ARBA00023315"/>
    </source>
</evidence>
<dbReference type="PANTHER" id="PTHR43480">
    <property type="entry name" value="ACYL-[ACYL-CARRIER-PROTEIN]--UDP-N-ACETYLGLUCOSAMINE O-ACYLTRANSFERASE"/>
    <property type="match status" value="1"/>
</dbReference>
<dbReference type="RefSeq" id="WP_281803811.1">
    <property type="nucleotide sequence ID" value="NZ_BSEC01000001.1"/>
</dbReference>
<dbReference type="SUPFAM" id="SSF51161">
    <property type="entry name" value="Trimeric LpxA-like enzymes"/>
    <property type="match status" value="1"/>
</dbReference>
<keyword evidence="5" id="KW-0677">Repeat</keyword>
<comment type="caution">
    <text evidence="9">The sequence shown here is derived from an EMBL/GenBank/DDBJ whole genome shotgun (WGS) entry which is preliminary data.</text>
</comment>
<keyword evidence="4" id="KW-0808">Transferase</keyword>
<dbReference type="InterPro" id="IPR029098">
    <property type="entry name" value="Acetyltransf_C"/>
</dbReference>
<dbReference type="InterPro" id="IPR011004">
    <property type="entry name" value="Trimer_LpxA-like_sf"/>
</dbReference>
<evidence type="ECO:0000256" key="6">
    <source>
        <dbReference type="ARBA" id="ARBA00023098"/>
    </source>
</evidence>
<keyword evidence="10" id="KW-1185">Reference proteome</keyword>
<proteinExistence type="predicted"/>
<evidence type="ECO:0000256" key="5">
    <source>
        <dbReference type="ARBA" id="ARBA00022737"/>
    </source>
</evidence>
<dbReference type="PIRSF" id="PIRSF000456">
    <property type="entry name" value="UDP-GlcNAc_acltr"/>
    <property type="match status" value="1"/>
</dbReference>
<dbReference type="Proteomes" id="UP001144323">
    <property type="component" value="Unassembled WGS sequence"/>
</dbReference>
<dbReference type="Pfam" id="PF13720">
    <property type="entry name" value="Acetyltransf_11"/>
    <property type="match status" value="1"/>
</dbReference>
<dbReference type="InterPro" id="IPR018357">
    <property type="entry name" value="Hexapep_transf_CS"/>
</dbReference>
<evidence type="ECO:0000313" key="9">
    <source>
        <dbReference type="EMBL" id="GLI93789.1"/>
    </source>
</evidence>
<dbReference type="Gene3D" id="1.20.1180.10">
    <property type="entry name" value="Udp N-acetylglucosamine O-acyltransferase, C-terminal domain"/>
    <property type="match status" value="1"/>
</dbReference>
<dbReference type="NCBIfam" id="TIGR01852">
    <property type="entry name" value="lipid_A_lpxA"/>
    <property type="match status" value="1"/>
</dbReference>
<dbReference type="GO" id="GO:0016020">
    <property type="term" value="C:membrane"/>
    <property type="evidence" value="ECO:0007669"/>
    <property type="project" value="GOC"/>
</dbReference>
<dbReference type="EMBL" id="BSEC01000001">
    <property type="protein sequence ID" value="GLI93789.1"/>
    <property type="molecule type" value="Genomic_DNA"/>
</dbReference>
<dbReference type="InterPro" id="IPR001451">
    <property type="entry name" value="Hexapep"/>
</dbReference>
<dbReference type="InterPro" id="IPR010137">
    <property type="entry name" value="Lipid_A_LpxA"/>
</dbReference>
<evidence type="ECO:0000256" key="1">
    <source>
        <dbReference type="ARBA" id="ARBA00022490"/>
    </source>
</evidence>
<feature type="domain" description="UDP N-acetylglucosamine O-acyltransferase C-terminal" evidence="8">
    <location>
        <begin position="172"/>
        <end position="256"/>
    </location>
</feature>
<accession>A0A9W6LSX8</accession>
<evidence type="ECO:0000256" key="3">
    <source>
        <dbReference type="ARBA" id="ARBA00022556"/>
    </source>
</evidence>
<protein>
    <submittedName>
        <fullName evidence="9">Acyl-[acyl-carrier-protein]--UDP-N-acetylglucosamine O-acyltransferase</fullName>
    </submittedName>
</protein>
<sequence>MTATIHTSAIVEAGAQLGEDVVIGPFCHIGAKARIGGGAVLHSHVVVAGRATIGARAQIFPFVSIGAPSQDLKAALAEGAVEIGADCVIREGVTINAGEATRIGDRCAFLAYSHVAHDCRLGDGVVLANHALLGGHVEIGDHAAIGGGTAVHQHVRIGAHAFVGGLAGVEGDVIPFGLAGGNRARLAGLNLVGLQRRGFSAARIAVLKSAYRSLFIAADGGVFDDRLARLAAAHAGDADIALLVDFLRRPSQRPLCAPRRRGDSA</sequence>
<dbReference type="NCBIfam" id="NF003657">
    <property type="entry name" value="PRK05289.1"/>
    <property type="match status" value="1"/>
</dbReference>
<name>A0A9W6LSX8_9HYPH</name>
<dbReference type="PROSITE" id="PS00101">
    <property type="entry name" value="HEXAPEP_TRANSFERASES"/>
    <property type="match status" value="2"/>
</dbReference>
<keyword evidence="6" id="KW-0443">Lipid metabolism</keyword>
<evidence type="ECO:0000313" key="10">
    <source>
        <dbReference type="Proteomes" id="UP001144323"/>
    </source>
</evidence>
<keyword evidence="1" id="KW-0963">Cytoplasm</keyword>
<dbReference type="PANTHER" id="PTHR43480:SF1">
    <property type="entry name" value="ACYL-[ACYL-CARRIER-PROTEIN]--UDP-N-ACETYLGLUCOSAMINE O-ACYLTRANSFERASE, MITOCHONDRIAL-RELATED"/>
    <property type="match status" value="1"/>
</dbReference>
<dbReference type="GO" id="GO:0008780">
    <property type="term" value="F:acyl-[acyl-carrier-protein]-UDP-N-acetylglucosamine O-acyltransferase activity"/>
    <property type="evidence" value="ECO:0007669"/>
    <property type="project" value="InterPro"/>
</dbReference>
<dbReference type="CDD" id="cd03351">
    <property type="entry name" value="LbH_UDP-GlcNAc_AT"/>
    <property type="match status" value="1"/>
</dbReference>
<keyword evidence="2" id="KW-0444">Lipid biosynthesis</keyword>
<dbReference type="GO" id="GO:0009245">
    <property type="term" value="P:lipid A biosynthetic process"/>
    <property type="evidence" value="ECO:0007669"/>
    <property type="project" value="UniProtKB-KW"/>
</dbReference>
<gene>
    <name evidence="9" type="primary">lpxA</name>
    <name evidence="9" type="ORF">LMG27198_27810</name>
</gene>
<organism evidence="9 10">
    <name type="scientific">Methylocystis echinoides</name>
    <dbReference type="NCBI Taxonomy" id="29468"/>
    <lineage>
        <taxon>Bacteria</taxon>
        <taxon>Pseudomonadati</taxon>
        <taxon>Pseudomonadota</taxon>
        <taxon>Alphaproteobacteria</taxon>
        <taxon>Hyphomicrobiales</taxon>
        <taxon>Methylocystaceae</taxon>
        <taxon>Methylocystis</taxon>
    </lineage>
</organism>
<keyword evidence="3" id="KW-0441">Lipid A biosynthesis</keyword>
<evidence type="ECO:0000256" key="4">
    <source>
        <dbReference type="ARBA" id="ARBA00022679"/>
    </source>
</evidence>
<dbReference type="InterPro" id="IPR037157">
    <property type="entry name" value="Acetyltransf_C_sf"/>
</dbReference>
<reference evidence="9" key="1">
    <citation type="journal article" date="2023" name="Int. J. Syst. Evol. Microbiol.">
        <title>Methylocystis iwaonis sp. nov., a type II methane-oxidizing bacterium from surface soil of a rice paddy field in Japan, and emended description of the genus Methylocystis (ex Whittenbury et al. 1970) Bowman et al. 1993.</title>
        <authorList>
            <person name="Kaise H."/>
            <person name="Sawadogo J.B."/>
            <person name="Alam M.S."/>
            <person name="Ueno C."/>
            <person name="Dianou D."/>
            <person name="Shinjo R."/>
            <person name="Asakawa S."/>
        </authorList>
    </citation>
    <scope>NUCLEOTIDE SEQUENCE</scope>
    <source>
        <strain evidence="9">LMG27198</strain>
    </source>
</reference>
<dbReference type="Pfam" id="PF00132">
    <property type="entry name" value="Hexapep"/>
    <property type="match status" value="2"/>
</dbReference>
<dbReference type="Gene3D" id="2.160.10.10">
    <property type="entry name" value="Hexapeptide repeat proteins"/>
    <property type="match status" value="1"/>
</dbReference>
<evidence type="ECO:0000256" key="2">
    <source>
        <dbReference type="ARBA" id="ARBA00022516"/>
    </source>
</evidence>